<dbReference type="Gene3D" id="3.40.50.1820">
    <property type="entry name" value="alpha/beta hydrolase"/>
    <property type="match status" value="1"/>
</dbReference>
<gene>
    <name evidence="1" type="ORF">GZH46_00878</name>
</gene>
<dbReference type="InterPro" id="IPR010463">
    <property type="entry name" value="DUF1057"/>
</dbReference>
<organism evidence="1 2">
    <name type="scientific">Fragariocoptes setiger</name>
    <dbReference type="NCBI Taxonomy" id="1670756"/>
    <lineage>
        <taxon>Eukaryota</taxon>
        <taxon>Metazoa</taxon>
        <taxon>Ecdysozoa</taxon>
        <taxon>Arthropoda</taxon>
        <taxon>Chelicerata</taxon>
        <taxon>Arachnida</taxon>
        <taxon>Acari</taxon>
        <taxon>Acariformes</taxon>
        <taxon>Trombidiformes</taxon>
        <taxon>Prostigmata</taxon>
        <taxon>Eupodina</taxon>
        <taxon>Eriophyoidea</taxon>
        <taxon>Phytoptidae</taxon>
        <taxon>Fragariocoptes</taxon>
    </lineage>
</organism>
<comment type="caution">
    <text evidence="1">The sequence shown here is derived from an EMBL/GenBank/DDBJ whole genome shotgun (WGS) entry which is preliminary data.</text>
</comment>
<dbReference type="EMBL" id="JAIFTH010000119">
    <property type="protein sequence ID" value="KAG9510577.1"/>
    <property type="molecule type" value="Genomic_DNA"/>
</dbReference>
<dbReference type="PANTHER" id="PTHR47533:SF4">
    <property type="entry name" value="AB HYDROLASE-1 DOMAIN-CONTAINING PROTEIN"/>
    <property type="match status" value="1"/>
</dbReference>
<sequence length="424" mass="48108">SFLLVDRARSSMNQSLAISIKKMVKIEELLCGLREASVAARQQRSVSKKNSSTAVSIKGEREILIRTCGQLYARWRSRGRVYRRVARAGGLPMHVRYIDTATSPTLAEHKHNNKRTPVVLAIHGAPGSYEDFDFLIEHLKQQSVRVIAPNFPAMRETVSTIFKHSADEKAAYLTDFLRAIQVDTIDLLISHSSAVFPSLLMINERQINIRSLALFNPPGHRLPRSMKPTWFKCGSVKFYQNKFGRAVFRLCGPQFLRIVGAPVKVDNMDNVMLSATVMKHSRCKRVKEQLQQLSAMKLPTLLLFSENDKLIEKEIFYEMTHLMSLDSTKFDYYDENGKLERSGSSDSDWIRVIVFKAGGHYSYLNYAPIVGQAITQLVHRVAPVSKLEQSQQQQVLTNNVTLHLPKDLNPIVTSLSNQIHLYGH</sequence>
<evidence type="ECO:0000313" key="2">
    <source>
        <dbReference type="Proteomes" id="UP000825002"/>
    </source>
</evidence>
<protein>
    <submittedName>
        <fullName evidence="1">Uncharacterized protein</fullName>
    </submittedName>
</protein>
<dbReference type="SUPFAM" id="SSF53474">
    <property type="entry name" value="alpha/beta-Hydrolases"/>
    <property type="match status" value="1"/>
</dbReference>
<name>A0ABQ7SB22_9ACAR</name>
<proteinExistence type="predicted"/>
<accession>A0ABQ7SB22</accession>
<dbReference type="PANTHER" id="PTHR47533">
    <property type="entry name" value="PROTEIN CBG21859"/>
    <property type="match status" value="1"/>
</dbReference>
<evidence type="ECO:0000313" key="1">
    <source>
        <dbReference type="EMBL" id="KAG9510577.1"/>
    </source>
</evidence>
<reference evidence="1 2" key="1">
    <citation type="submission" date="2020-10" db="EMBL/GenBank/DDBJ databases">
        <authorList>
            <person name="Klimov P.B."/>
            <person name="Dyachkov S.M."/>
            <person name="Chetverikov P.E."/>
        </authorList>
    </citation>
    <scope>NUCLEOTIDE SEQUENCE [LARGE SCALE GENOMIC DNA]</scope>
    <source>
        <strain evidence="1">BMOC 18-1129-001#AD2665</strain>
        <tissue evidence="1">Entire mites</tissue>
    </source>
</reference>
<dbReference type="InterPro" id="IPR029058">
    <property type="entry name" value="AB_hydrolase_fold"/>
</dbReference>
<feature type="non-terminal residue" evidence="1">
    <location>
        <position position="1"/>
    </location>
</feature>
<dbReference type="Proteomes" id="UP000825002">
    <property type="component" value="Unassembled WGS sequence"/>
</dbReference>
<keyword evidence="2" id="KW-1185">Reference proteome</keyword>
<dbReference type="Pfam" id="PF06342">
    <property type="entry name" value="DUF1057"/>
    <property type="match status" value="1"/>
</dbReference>